<reference evidence="1" key="1">
    <citation type="journal article" date="2014" name="Front. Microbiol.">
        <title>High frequency of phylogenetically diverse reductive dehalogenase-homologous genes in deep subseafloor sedimentary metagenomes.</title>
        <authorList>
            <person name="Kawai M."/>
            <person name="Futagami T."/>
            <person name="Toyoda A."/>
            <person name="Takaki Y."/>
            <person name="Nishi S."/>
            <person name="Hori S."/>
            <person name="Arai W."/>
            <person name="Tsubouchi T."/>
            <person name="Morono Y."/>
            <person name="Uchiyama I."/>
            <person name="Ito T."/>
            <person name="Fujiyama A."/>
            <person name="Inagaki F."/>
            <person name="Takami H."/>
        </authorList>
    </citation>
    <scope>NUCLEOTIDE SEQUENCE</scope>
    <source>
        <strain evidence="1">Expedition CK06-06</strain>
    </source>
</reference>
<comment type="caution">
    <text evidence="1">The sequence shown here is derived from an EMBL/GenBank/DDBJ whole genome shotgun (WGS) entry which is preliminary data.</text>
</comment>
<dbReference type="EMBL" id="BART01018461">
    <property type="protein sequence ID" value="GAG75222.1"/>
    <property type="molecule type" value="Genomic_DNA"/>
</dbReference>
<feature type="non-terminal residue" evidence="1">
    <location>
        <position position="117"/>
    </location>
</feature>
<organism evidence="1">
    <name type="scientific">marine sediment metagenome</name>
    <dbReference type="NCBI Taxonomy" id="412755"/>
    <lineage>
        <taxon>unclassified sequences</taxon>
        <taxon>metagenomes</taxon>
        <taxon>ecological metagenomes</taxon>
    </lineage>
</organism>
<protein>
    <submittedName>
        <fullName evidence="1">Uncharacterized protein</fullName>
    </submittedName>
</protein>
<proteinExistence type="predicted"/>
<sequence>MENHEYALCWIEEHTGNPNNRSVNPHKLSVKEIQKDVRKKIKAVSPTVKVRAGRGTARLWMDILGSKDEFGRLTDLEVEQLKKIGIRTGLSQQVQLNYDDQIKLFEVGSLGLPSVGV</sequence>
<dbReference type="AlphaFoldDB" id="X1B1K0"/>
<gene>
    <name evidence="1" type="ORF">S01H4_34845</name>
</gene>
<name>X1B1K0_9ZZZZ</name>
<evidence type="ECO:0000313" key="1">
    <source>
        <dbReference type="EMBL" id="GAG75222.1"/>
    </source>
</evidence>
<accession>X1B1K0</accession>